<dbReference type="AlphaFoldDB" id="A0A936ZHK2"/>
<evidence type="ECO:0000313" key="2">
    <source>
        <dbReference type="Proteomes" id="UP000605848"/>
    </source>
</evidence>
<accession>A0A936ZHK2</accession>
<evidence type="ECO:0000313" key="1">
    <source>
        <dbReference type="EMBL" id="MBL0407860.1"/>
    </source>
</evidence>
<organism evidence="1 2">
    <name type="scientific">Microvirga aerilata</name>
    <dbReference type="NCBI Taxonomy" id="670292"/>
    <lineage>
        <taxon>Bacteria</taxon>
        <taxon>Pseudomonadati</taxon>
        <taxon>Pseudomonadota</taxon>
        <taxon>Alphaproteobacteria</taxon>
        <taxon>Hyphomicrobiales</taxon>
        <taxon>Methylobacteriaceae</taxon>
        <taxon>Microvirga</taxon>
    </lineage>
</organism>
<protein>
    <submittedName>
        <fullName evidence="1">DUF1440 domain-containing protein</fullName>
    </submittedName>
</protein>
<dbReference type="Proteomes" id="UP000605848">
    <property type="component" value="Unassembled WGS sequence"/>
</dbReference>
<reference evidence="1" key="1">
    <citation type="submission" date="2021-01" db="EMBL/GenBank/DDBJ databases">
        <title>Microvirga sp.</title>
        <authorList>
            <person name="Kim M.K."/>
        </authorList>
    </citation>
    <scope>NUCLEOTIDE SEQUENCE</scope>
    <source>
        <strain evidence="1">5420S-16</strain>
    </source>
</reference>
<dbReference type="RefSeq" id="WP_202065408.1">
    <property type="nucleotide sequence ID" value="NZ_JAEQMY010000120.1"/>
</dbReference>
<comment type="caution">
    <text evidence="1">The sequence shown here is derived from an EMBL/GenBank/DDBJ whole genome shotgun (WGS) entry which is preliminary data.</text>
</comment>
<name>A0A936ZHK2_9HYPH</name>
<proteinExistence type="predicted"/>
<sequence>MIDLLKGAVAGAVGVWVMDRVDWFMYERGLDTQETRCQTEAARPGGMDPAHVMAKMGADAVGVRPSSPKENPAGLTVHYSLGIMPGMLYGGMRERVNYVGAGRGLGYGFALFVIEDEIANPLLGTAAPPGRYPWTAHARGLIAHLVYGFVTDAVFSVLSGTRHPRRLQRRPS</sequence>
<dbReference type="Pfam" id="PF07274">
    <property type="entry name" value="DUF1440"/>
    <property type="match status" value="1"/>
</dbReference>
<dbReference type="InterPro" id="IPR009898">
    <property type="entry name" value="DUF1440"/>
</dbReference>
<gene>
    <name evidence="1" type="ORF">JKG68_28560</name>
</gene>
<dbReference type="EMBL" id="JAEQMY010000120">
    <property type="protein sequence ID" value="MBL0407860.1"/>
    <property type="molecule type" value="Genomic_DNA"/>
</dbReference>
<keyword evidence="2" id="KW-1185">Reference proteome</keyword>